<dbReference type="Proteomes" id="UP001476798">
    <property type="component" value="Unassembled WGS sequence"/>
</dbReference>
<proteinExistence type="predicted"/>
<name>A0ABV0NEK6_9TELE</name>
<evidence type="ECO:0000313" key="1">
    <source>
        <dbReference type="EMBL" id="MEQ2169822.1"/>
    </source>
</evidence>
<evidence type="ECO:0000313" key="2">
    <source>
        <dbReference type="Proteomes" id="UP001476798"/>
    </source>
</evidence>
<dbReference type="EMBL" id="JAHRIO010034184">
    <property type="protein sequence ID" value="MEQ2169822.1"/>
    <property type="molecule type" value="Genomic_DNA"/>
</dbReference>
<accession>A0ABV0NEK6</accession>
<organism evidence="1 2">
    <name type="scientific">Goodea atripinnis</name>
    <dbReference type="NCBI Taxonomy" id="208336"/>
    <lineage>
        <taxon>Eukaryota</taxon>
        <taxon>Metazoa</taxon>
        <taxon>Chordata</taxon>
        <taxon>Craniata</taxon>
        <taxon>Vertebrata</taxon>
        <taxon>Euteleostomi</taxon>
        <taxon>Actinopterygii</taxon>
        <taxon>Neopterygii</taxon>
        <taxon>Teleostei</taxon>
        <taxon>Neoteleostei</taxon>
        <taxon>Acanthomorphata</taxon>
        <taxon>Ovalentaria</taxon>
        <taxon>Atherinomorphae</taxon>
        <taxon>Cyprinodontiformes</taxon>
        <taxon>Goodeidae</taxon>
        <taxon>Goodea</taxon>
    </lineage>
</organism>
<keyword evidence="2" id="KW-1185">Reference proteome</keyword>
<protein>
    <submittedName>
        <fullName evidence="1">Uncharacterized protein</fullName>
    </submittedName>
</protein>
<sequence length="133" mass="14867">MHDTARFVLIERALTEKEEDPALSPLFISLCSAGGNNNNNSSTHHRHFIYYLCKYTQENWIRLQLLLEGRSQGEEDEAAQCGLQQTKTAVKTEPNHRGDIRQVTYTEQVSTTALTKVGPCRVSCLSGTGCYSS</sequence>
<gene>
    <name evidence="1" type="ORF">GOODEAATRI_029085</name>
</gene>
<reference evidence="1 2" key="1">
    <citation type="submission" date="2021-06" db="EMBL/GenBank/DDBJ databases">
        <authorList>
            <person name="Palmer J.M."/>
        </authorList>
    </citation>
    <scope>NUCLEOTIDE SEQUENCE [LARGE SCALE GENOMIC DNA]</scope>
    <source>
        <strain evidence="1 2">GA_2019</strain>
        <tissue evidence="1">Muscle</tissue>
    </source>
</reference>
<comment type="caution">
    <text evidence="1">The sequence shown here is derived from an EMBL/GenBank/DDBJ whole genome shotgun (WGS) entry which is preliminary data.</text>
</comment>